<dbReference type="GO" id="GO:0047011">
    <property type="term" value="F:2-dehydropantolactone reductase (A-specific) activity"/>
    <property type="evidence" value="ECO:0007669"/>
    <property type="project" value="UniProtKB-ARBA"/>
</dbReference>
<dbReference type="HOGENOM" id="CLU_023205_0_1_1"/>
<accession>G8YE42</accession>
<dbReference type="PIRSF" id="PIRSF000097">
    <property type="entry name" value="AKR"/>
    <property type="match status" value="1"/>
</dbReference>
<gene>
    <name evidence="11" type="primary">Piso0_002097</name>
    <name evidence="11" type="ORF">GNLVRS01_PISO0I02824g</name>
</gene>
<evidence type="ECO:0000256" key="1">
    <source>
        <dbReference type="ARBA" id="ARBA00023002"/>
    </source>
</evidence>
<dbReference type="CDD" id="cd19071">
    <property type="entry name" value="AKR_AKR1-5-like"/>
    <property type="match status" value="1"/>
</dbReference>
<dbReference type="Gene3D" id="3.20.20.100">
    <property type="entry name" value="NADP-dependent oxidoreductase domain"/>
    <property type="match status" value="1"/>
</dbReference>
<dbReference type="InParanoid" id="G8YE42"/>
<dbReference type="FunFam" id="3.20.20.100:FF:000002">
    <property type="entry name" value="2,5-diketo-D-gluconic acid reductase A"/>
    <property type="match status" value="1"/>
</dbReference>
<evidence type="ECO:0000256" key="8">
    <source>
        <dbReference type="PIRSR" id="PIRSR000097-2"/>
    </source>
</evidence>
<dbReference type="AlphaFoldDB" id="G8YE42"/>
<keyword evidence="12" id="KW-1185">Reference proteome</keyword>
<dbReference type="InterPro" id="IPR036812">
    <property type="entry name" value="NAD(P)_OxRdtase_dom_sf"/>
</dbReference>
<dbReference type="EMBL" id="FO082051">
    <property type="protein sequence ID" value="CCE81441.1"/>
    <property type="molecule type" value="Genomic_DNA"/>
</dbReference>
<evidence type="ECO:0000256" key="9">
    <source>
        <dbReference type="PIRSR" id="PIRSR000097-3"/>
    </source>
</evidence>
<dbReference type="eggNOG" id="KOG1577">
    <property type="taxonomic scope" value="Eukaryota"/>
</dbReference>
<protein>
    <recommendedName>
        <fullName evidence="5">2-dehydropantolactone reductase</fullName>
        <ecNumber evidence="4">1.1.1.358</ecNumber>
    </recommendedName>
    <alternativeName>
        <fullName evidence="5">2-dehydropantolactone reductase</fullName>
    </alternativeName>
    <alternativeName>
        <fullName evidence="6">Ketopantoyl-lactone reductase</fullName>
    </alternativeName>
</protein>
<reference evidence="11 12" key="1">
    <citation type="journal article" date="2012" name="G3 (Bethesda)">
        <title>Pichia sorbitophila, an interspecies yeast hybrid reveals early steps of genome resolution following polyploidization.</title>
        <authorList>
            <person name="Leh Louis V."/>
            <person name="Despons L."/>
            <person name="Friedrich A."/>
            <person name="Martin T."/>
            <person name="Durrens P."/>
            <person name="Casaregola S."/>
            <person name="Neuveglise C."/>
            <person name="Fairhead C."/>
            <person name="Marck C."/>
            <person name="Cruz J.A."/>
            <person name="Straub M.L."/>
            <person name="Kugler V."/>
            <person name="Sacerdot C."/>
            <person name="Uzunov Z."/>
            <person name="Thierry A."/>
            <person name="Weiss S."/>
            <person name="Bleykasten C."/>
            <person name="De Montigny J."/>
            <person name="Jacques N."/>
            <person name="Jung P."/>
            <person name="Lemaire M."/>
            <person name="Mallet S."/>
            <person name="Morel G."/>
            <person name="Richard G.F."/>
            <person name="Sarkar A."/>
            <person name="Savel G."/>
            <person name="Schacherer J."/>
            <person name="Seret M.L."/>
            <person name="Talla E."/>
            <person name="Samson G."/>
            <person name="Jubin C."/>
            <person name="Poulain J."/>
            <person name="Vacherie B."/>
            <person name="Barbe V."/>
            <person name="Pelletier E."/>
            <person name="Sherman D.J."/>
            <person name="Westhof E."/>
            <person name="Weissenbach J."/>
            <person name="Baret P.V."/>
            <person name="Wincker P."/>
            <person name="Gaillardin C."/>
            <person name="Dujon B."/>
            <person name="Souciet J.L."/>
        </authorList>
    </citation>
    <scope>NUCLEOTIDE SEQUENCE [LARGE SCALE GENOMIC DNA]</scope>
    <source>
        <strain evidence="12">ATCC MYA-4447 / BCRC 22081 / CBS 7064 / NBRC 10061 / NRRL Y-12695</strain>
    </source>
</reference>
<comment type="catalytic activity">
    <reaction evidence="2">
        <text>(R)-pantolactone + NADP(+) = 2-dehydropantolactone + NADPH + H(+)</text>
        <dbReference type="Rhea" id="RHEA:18981"/>
        <dbReference type="ChEBI" id="CHEBI:15378"/>
        <dbReference type="ChEBI" id="CHEBI:16719"/>
        <dbReference type="ChEBI" id="CHEBI:18395"/>
        <dbReference type="ChEBI" id="CHEBI:57783"/>
        <dbReference type="ChEBI" id="CHEBI:58349"/>
        <dbReference type="EC" id="1.1.1.358"/>
    </reaction>
</comment>
<evidence type="ECO:0000313" key="12">
    <source>
        <dbReference type="Proteomes" id="UP000005222"/>
    </source>
</evidence>
<dbReference type="PRINTS" id="PR00069">
    <property type="entry name" value="ALDKETRDTASE"/>
</dbReference>
<dbReference type="Proteomes" id="UP000005222">
    <property type="component" value="Chromosome I"/>
</dbReference>
<feature type="active site" description="Proton donor" evidence="7">
    <location>
        <position position="60"/>
    </location>
</feature>
<dbReference type="STRING" id="559304.G8YE42"/>
<dbReference type="PANTHER" id="PTHR43827">
    <property type="entry name" value="2,5-DIKETO-D-GLUCONIC ACID REDUCTASE"/>
    <property type="match status" value="1"/>
</dbReference>
<evidence type="ECO:0000313" key="11">
    <source>
        <dbReference type="EMBL" id="CCE81441.1"/>
    </source>
</evidence>
<feature type="site" description="Lowers pKa of active site Tyr" evidence="9">
    <location>
        <position position="90"/>
    </location>
</feature>
<feature type="domain" description="NADP-dependent oxidoreductase" evidence="10">
    <location>
        <begin position="33"/>
        <end position="269"/>
    </location>
</feature>
<evidence type="ECO:0000259" key="10">
    <source>
        <dbReference type="Pfam" id="PF00248"/>
    </source>
</evidence>
<evidence type="ECO:0000256" key="2">
    <source>
        <dbReference type="ARBA" id="ARBA00050878"/>
    </source>
</evidence>
<dbReference type="OMA" id="GQHIPVA"/>
<dbReference type="OrthoDB" id="416253at2759"/>
<dbReference type="PANTHER" id="PTHR43827:SF13">
    <property type="entry name" value="ALDO_KETO REDUCTASE FAMILY PROTEIN"/>
    <property type="match status" value="1"/>
</dbReference>
<proteinExistence type="predicted"/>
<comment type="catalytic activity">
    <reaction evidence="3">
        <text>isatin + NADPH + H(+) = 3-hydroxyindolin-2-one + NADP(+)</text>
        <dbReference type="Rhea" id="RHEA:68608"/>
        <dbReference type="ChEBI" id="CHEBI:15378"/>
        <dbReference type="ChEBI" id="CHEBI:27539"/>
        <dbReference type="ChEBI" id="CHEBI:28536"/>
        <dbReference type="ChEBI" id="CHEBI:57783"/>
        <dbReference type="ChEBI" id="CHEBI:58349"/>
    </reaction>
</comment>
<dbReference type="GO" id="GO:0042180">
    <property type="term" value="P:ketone metabolic process"/>
    <property type="evidence" value="ECO:0007669"/>
    <property type="project" value="UniProtKB-ARBA"/>
</dbReference>
<evidence type="ECO:0000256" key="5">
    <source>
        <dbReference type="ARBA" id="ARBA00079693"/>
    </source>
</evidence>
<keyword evidence="1" id="KW-0560">Oxidoreductase</keyword>
<organism evidence="11 12">
    <name type="scientific">Pichia sorbitophila (strain ATCC MYA-4447 / BCRC 22081 / CBS 7064 / NBRC 10061 / NRRL Y-12695)</name>
    <name type="common">Hybrid yeast</name>
    <dbReference type="NCBI Taxonomy" id="559304"/>
    <lineage>
        <taxon>Eukaryota</taxon>
        <taxon>Fungi</taxon>
        <taxon>Dikarya</taxon>
        <taxon>Ascomycota</taxon>
        <taxon>Saccharomycotina</taxon>
        <taxon>Pichiomycetes</taxon>
        <taxon>Debaryomycetaceae</taxon>
        <taxon>Millerozyma</taxon>
    </lineage>
</organism>
<dbReference type="EC" id="1.1.1.358" evidence="4"/>
<dbReference type="InterPro" id="IPR023210">
    <property type="entry name" value="NADP_OxRdtase_dom"/>
</dbReference>
<dbReference type="InterPro" id="IPR020471">
    <property type="entry name" value="AKR"/>
</dbReference>
<evidence type="ECO:0000256" key="4">
    <source>
        <dbReference type="ARBA" id="ARBA00066965"/>
    </source>
</evidence>
<dbReference type="Pfam" id="PF00248">
    <property type="entry name" value="Aldo_ket_red"/>
    <property type="match status" value="1"/>
</dbReference>
<evidence type="ECO:0000256" key="7">
    <source>
        <dbReference type="PIRSR" id="PIRSR000097-1"/>
    </source>
</evidence>
<dbReference type="SUPFAM" id="SSF51430">
    <property type="entry name" value="NAD(P)-linked oxidoreductase"/>
    <property type="match status" value="1"/>
</dbReference>
<name>G8YE42_PICSO</name>
<sequence length="307" mass="35318">MSNLTSSIQISQKSTYHLNNGTQIPVIGFGCYQIPAEKTKNAVYTALKDGYRHIDCAVMYRNEKEAAQGIAEFLKDHPDVHREDIWFTTKIADSEHGYEETKQSVERISQRVKEYIGHVDLVLIHSPLSNREKRLGTWKALQEYVQNPSNPVLHIRSLGVSNYGIFHLEELLNWDGLLVKPVVDQLEFHPWLPRLKLREYLVKNHILAEAYSPLTRGRKFDDPALVEMEKKYKISKADILLKWSFLQGFVVLVKSENPERIKSNLNVLSANEHGKVDLEEEIVTKLDMPDSNEVLTWNGKDLTALQE</sequence>
<feature type="binding site" evidence="8">
    <location>
        <position position="125"/>
    </location>
    <ligand>
        <name>substrate</name>
    </ligand>
</feature>
<evidence type="ECO:0000256" key="3">
    <source>
        <dbReference type="ARBA" id="ARBA00051098"/>
    </source>
</evidence>
<evidence type="ECO:0000256" key="6">
    <source>
        <dbReference type="ARBA" id="ARBA00081322"/>
    </source>
</evidence>